<accession>A0A8T7M570</accession>
<keyword evidence="1" id="KW-0472">Membrane</keyword>
<dbReference type="InterPro" id="IPR025275">
    <property type="entry name" value="DUF4015"/>
</dbReference>
<dbReference type="InterPro" id="IPR017853">
    <property type="entry name" value="GH"/>
</dbReference>
<dbReference type="AlphaFoldDB" id="A0A8T7M570"/>
<reference evidence="3 5" key="1">
    <citation type="submission" date="2020-06" db="EMBL/GenBank/DDBJ databases">
        <title>Anoxygenic phototrophic Chloroflexota member uses a Type I reaction center.</title>
        <authorList>
            <person name="Tsuji J.M."/>
            <person name="Shaw N.A."/>
            <person name="Nagashima S."/>
            <person name="Venkiteswaran J."/>
            <person name="Schiff S.L."/>
            <person name="Hanada S."/>
            <person name="Tank M."/>
            <person name="Neufeld J.D."/>
        </authorList>
    </citation>
    <scope>NUCLEOTIDE SEQUENCE [LARGE SCALE GENOMIC DNA]</scope>
    <source>
        <strain evidence="3">L227-S17</strain>
    </source>
</reference>
<dbReference type="Pfam" id="PF13200">
    <property type="entry name" value="DUF4015"/>
    <property type="match status" value="1"/>
</dbReference>
<keyword evidence="1" id="KW-1133">Transmembrane helix</keyword>
<evidence type="ECO:0000313" key="3">
    <source>
        <dbReference type="EMBL" id="NWJ47186.1"/>
    </source>
</evidence>
<dbReference type="Gene3D" id="2.60.40.1120">
    <property type="entry name" value="Carboxypeptidase-like, regulatory domain"/>
    <property type="match status" value="2"/>
</dbReference>
<evidence type="ECO:0000259" key="2">
    <source>
        <dbReference type="Pfam" id="PF13200"/>
    </source>
</evidence>
<evidence type="ECO:0000313" key="5">
    <source>
        <dbReference type="Proteomes" id="UP000521676"/>
    </source>
</evidence>
<dbReference type="EMBL" id="JACATZ010000003">
    <property type="protein sequence ID" value="NWJ47186.1"/>
    <property type="molecule type" value="Genomic_DNA"/>
</dbReference>
<evidence type="ECO:0000313" key="6">
    <source>
        <dbReference type="Proteomes" id="UP001431572"/>
    </source>
</evidence>
<dbReference type="RefSeq" id="WP_341470988.1">
    <property type="nucleotide sequence ID" value="NZ_CP128400.1"/>
</dbReference>
<feature type="transmembrane region" description="Helical" evidence="1">
    <location>
        <begin position="20"/>
        <end position="37"/>
    </location>
</feature>
<dbReference type="Pfam" id="PF13620">
    <property type="entry name" value="CarboxypepD_reg"/>
    <property type="match status" value="1"/>
</dbReference>
<name>A0A8T7M570_9CHLR</name>
<dbReference type="InterPro" id="IPR008969">
    <property type="entry name" value="CarboxyPept-like_regulatory"/>
</dbReference>
<dbReference type="SUPFAM" id="SSF49464">
    <property type="entry name" value="Carboxypeptidase regulatory domain-like"/>
    <property type="match status" value="2"/>
</dbReference>
<dbReference type="EMBL" id="CP128400">
    <property type="protein sequence ID" value="WJW69097.1"/>
    <property type="molecule type" value="Genomic_DNA"/>
</dbReference>
<gene>
    <name evidence="3" type="ORF">HXX08_15095</name>
    <name evidence="4" type="ORF">OZ401_002690</name>
</gene>
<reference evidence="4" key="2">
    <citation type="journal article" date="2024" name="Nature">
        <title>Anoxygenic phototroph of the Chloroflexota uses a type I reaction centre.</title>
        <authorList>
            <person name="Tsuji J.M."/>
            <person name="Shaw N.A."/>
            <person name="Nagashima S."/>
            <person name="Venkiteswaran J.J."/>
            <person name="Schiff S.L."/>
            <person name="Watanabe T."/>
            <person name="Fukui M."/>
            <person name="Hanada S."/>
            <person name="Tank M."/>
            <person name="Neufeld J.D."/>
        </authorList>
    </citation>
    <scope>NUCLEOTIDE SEQUENCE</scope>
    <source>
        <strain evidence="4">L227-S17</strain>
    </source>
</reference>
<evidence type="ECO:0000313" key="4">
    <source>
        <dbReference type="EMBL" id="WJW69097.1"/>
    </source>
</evidence>
<protein>
    <submittedName>
        <fullName evidence="4">Carboxypeptidase regulatory-like domain-containing protein</fullName>
    </submittedName>
</protein>
<evidence type="ECO:0000256" key="1">
    <source>
        <dbReference type="SAM" id="Phobius"/>
    </source>
</evidence>
<keyword evidence="6" id="KW-1185">Reference proteome</keyword>
<sequence length="527" mass="57832">MRRRRRGLSYLPPEPTRTSFLIYLLVAGLCFGAIFFFKNQIIKPVSGKILDAYSGKPVIGATVLLENDQRLSKTASISNILTTVTDLDGSFSFDKATDNLTLNVSANYYIPEKVKANPSATISISLRPSILRGIVKDSQGKAIAHASVTSGDKNVLTDLDGSYVINDVPEEGQLVVKAAGYKPATVAFKRTQTQDVTVKNLVVKGIYLRAAVVADGANFQNILNLISVTELNTVVIDLKDSNGWTYYDSKNPLARPAPEGKGKIPNLPAVVKSLKEKDIYTIARISVFQDASLTDVKPEWAIKSRSTGKLWADSARFNWANPYLKEVWDYNIDLAREAAASGFDEIQFAFVQFPASGQIADIDYGRSSNTESRVLSINGFLKEANLQLNKLGVFVSVEVMGQSVLESGDLGIGQDISQIADQVDYISPVLFPSYFGANSFGFANPASQPYEVINKSLTYARTKLEGKRAQMRPWLQDFSAEGSTYNAPEVRAEIQATEDVATNNKVVANWLLWNSEARYTAAALRKK</sequence>
<dbReference type="Proteomes" id="UP000521676">
    <property type="component" value="Unassembled WGS sequence"/>
</dbReference>
<dbReference type="SUPFAM" id="SSF51445">
    <property type="entry name" value="(Trans)glycosidases"/>
    <property type="match status" value="1"/>
</dbReference>
<organism evidence="3 5">
    <name type="scientific">Candidatus Chlorohelix allophototropha</name>
    <dbReference type="NCBI Taxonomy" id="3003348"/>
    <lineage>
        <taxon>Bacteria</taxon>
        <taxon>Bacillati</taxon>
        <taxon>Chloroflexota</taxon>
        <taxon>Chloroflexia</taxon>
        <taxon>Candidatus Chloroheliales</taxon>
        <taxon>Candidatus Chloroheliaceae</taxon>
        <taxon>Candidatus Chlorohelix</taxon>
    </lineage>
</organism>
<dbReference type="Proteomes" id="UP001431572">
    <property type="component" value="Chromosome 2"/>
</dbReference>
<keyword evidence="1" id="KW-0812">Transmembrane</keyword>
<proteinExistence type="predicted"/>
<feature type="domain" description="DUF4015" evidence="2">
    <location>
        <begin position="205"/>
        <end position="519"/>
    </location>
</feature>